<comment type="caution">
    <text evidence="1">The sequence shown here is derived from an EMBL/GenBank/DDBJ whole genome shotgun (WGS) entry which is preliminary data.</text>
</comment>
<sequence>MNADDVIVSYNDSTNRINTKQWVKRVTSINQSCKSGYSLQGEFINKLEPLKPGIHVMKYTYGKQHSNEGYVLFTINHNGEYSVVKVLDKPNPKVWAVELWVPIISYLTKSTPTRSDAIIQIRQLMYDHNIRLSDLLNPDGTP</sequence>
<gene>
    <name evidence="1" type="ORF">HNP86_002007</name>
</gene>
<evidence type="ECO:0000313" key="1">
    <source>
        <dbReference type="EMBL" id="MBA2851848.1"/>
    </source>
</evidence>
<dbReference type="EMBL" id="JACDUH010000003">
    <property type="protein sequence ID" value="MBA2851848.1"/>
    <property type="molecule type" value="Genomic_DNA"/>
</dbReference>
<evidence type="ECO:0000313" key="2">
    <source>
        <dbReference type="Proteomes" id="UP000564425"/>
    </source>
</evidence>
<name>A0A7J9NVX9_METMI</name>
<reference evidence="1 2" key="1">
    <citation type="submission" date="2020-07" db="EMBL/GenBank/DDBJ databases">
        <title>Genomic Encyclopedia of Type Strains, Phase IV (KMG-V): Genome sequencing to study the core and pangenomes of soil and plant-associated prokaryotes.</title>
        <authorList>
            <person name="Whitman W."/>
        </authorList>
    </citation>
    <scope>NUCLEOTIDE SEQUENCE [LARGE SCALE GENOMIC DNA]</scope>
    <source>
        <strain evidence="1 2">A1</strain>
    </source>
</reference>
<accession>A0A7J9NVX9</accession>
<dbReference type="RefSeq" id="WP_181501667.1">
    <property type="nucleotide sequence ID" value="NZ_JACDUH010000003.1"/>
</dbReference>
<dbReference type="AlphaFoldDB" id="A0A7J9NVX9"/>
<protein>
    <submittedName>
        <fullName evidence="1">Uncharacterized protein</fullName>
    </submittedName>
</protein>
<proteinExistence type="predicted"/>
<dbReference type="Proteomes" id="UP000564425">
    <property type="component" value="Unassembled WGS sequence"/>
</dbReference>
<organism evidence="1 2">
    <name type="scientific">Methanococcus maripaludis</name>
    <name type="common">Methanococcus deltae</name>
    <dbReference type="NCBI Taxonomy" id="39152"/>
    <lineage>
        <taxon>Archaea</taxon>
        <taxon>Methanobacteriati</taxon>
        <taxon>Methanobacteriota</taxon>
        <taxon>Methanomada group</taxon>
        <taxon>Methanococci</taxon>
        <taxon>Methanococcales</taxon>
        <taxon>Methanococcaceae</taxon>
        <taxon>Methanococcus</taxon>
    </lineage>
</organism>